<keyword evidence="3" id="KW-1185">Reference proteome</keyword>
<dbReference type="Proteomes" id="UP000735302">
    <property type="component" value="Unassembled WGS sequence"/>
</dbReference>
<protein>
    <recommendedName>
        <fullName evidence="4">Protein kinase domain-containing protein</fullName>
    </recommendedName>
</protein>
<reference evidence="2 3" key="1">
    <citation type="journal article" date="2021" name="Elife">
        <title>Chloroplast acquisition without the gene transfer in kleptoplastic sea slugs, Plakobranchus ocellatus.</title>
        <authorList>
            <person name="Maeda T."/>
            <person name="Takahashi S."/>
            <person name="Yoshida T."/>
            <person name="Shimamura S."/>
            <person name="Takaki Y."/>
            <person name="Nagai Y."/>
            <person name="Toyoda A."/>
            <person name="Suzuki Y."/>
            <person name="Arimoto A."/>
            <person name="Ishii H."/>
            <person name="Satoh N."/>
            <person name="Nishiyama T."/>
            <person name="Hasebe M."/>
            <person name="Maruyama T."/>
            <person name="Minagawa J."/>
            <person name="Obokata J."/>
            <person name="Shigenobu S."/>
        </authorList>
    </citation>
    <scope>NUCLEOTIDE SEQUENCE [LARGE SCALE GENOMIC DNA]</scope>
</reference>
<gene>
    <name evidence="2" type="ORF">PoB_001385400</name>
</gene>
<sequence length="426" mass="46894">MHPDRRTSDGNAGANGDLLRQVLTRNFLSVAYDPDEFTGHLRGASRFSYHSNDNNNFKNSNFILKDFEATDDNEANYSTSSYYASNSLTVLQTTTPATDGKILVPAELSVSHDNKNSSTHAGQPSSSHGRSFQHNSKSGPDLYPNHQHQKLTDRISDAQDTSCRANSLNSAGYSQLCFEDFSNVNEINIDESDFCYSRVKNIANKDSEETESRGNFTDFQLSFPQSAPCTAFPFPSPKELYPSETTSCFKFCDEQNPTLKLHKAKPYTKDLANCDASSEQEEEDYDNQLSSSAEILSANLMPPPKGLPTSRDLHHLRQSTEVSHTADDDDLAEAKDSFKHLASRRESFCRKSNNLRITSDSGVRRSIGSVSPKLVRRCDLIFGAVIGKGAFGKVHKGSVGGTVASEPALRSARTLLSRVRAPPSVP</sequence>
<comment type="caution">
    <text evidence="2">The sequence shown here is derived from an EMBL/GenBank/DDBJ whole genome shotgun (WGS) entry which is preliminary data.</text>
</comment>
<evidence type="ECO:0008006" key="4">
    <source>
        <dbReference type="Google" id="ProtNLM"/>
    </source>
</evidence>
<feature type="compositionally biased region" description="Polar residues" evidence="1">
    <location>
        <begin position="116"/>
        <end position="138"/>
    </location>
</feature>
<proteinExistence type="predicted"/>
<name>A0AAV3YZ01_9GAST</name>
<organism evidence="2 3">
    <name type="scientific">Plakobranchus ocellatus</name>
    <dbReference type="NCBI Taxonomy" id="259542"/>
    <lineage>
        <taxon>Eukaryota</taxon>
        <taxon>Metazoa</taxon>
        <taxon>Spiralia</taxon>
        <taxon>Lophotrochozoa</taxon>
        <taxon>Mollusca</taxon>
        <taxon>Gastropoda</taxon>
        <taxon>Heterobranchia</taxon>
        <taxon>Euthyneura</taxon>
        <taxon>Panpulmonata</taxon>
        <taxon>Sacoglossa</taxon>
        <taxon>Placobranchoidea</taxon>
        <taxon>Plakobranchidae</taxon>
        <taxon>Plakobranchus</taxon>
    </lineage>
</organism>
<evidence type="ECO:0000313" key="2">
    <source>
        <dbReference type="EMBL" id="GFN87348.1"/>
    </source>
</evidence>
<feature type="region of interest" description="Disordered" evidence="1">
    <location>
        <begin position="112"/>
        <end position="147"/>
    </location>
</feature>
<accession>A0AAV3YZ01</accession>
<dbReference type="AlphaFoldDB" id="A0AAV3YZ01"/>
<evidence type="ECO:0000313" key="3">
    <source>
        <dbReference type="Proteomes" id="UP000735302"/>
    </source>
</evidence>
<dbReference type="EMBL" id="BLXT01001713">
    <property type="protein sequence ID" value="GFN87348.1"/>
    <property type="molecule type" value="Genomic_DNA"/>
</dbReference>
<evidence type="ECO:0000256" key="1">
    <source>
        <dbReference type="SAM" id="MobiDB-lite"/>
    </source>
</evidence>